<dbReference type="EMBL" id="CP066744">
    <property type="protein sequence ID" value="QQK07120.1"/>
    <property type="molecule type" value="Genomic_DNA"/>
</dbReference>
<gene>
    <name evidence="1" type="ORF">JFY71_07225</name>
</gene>
<reference evidence="1 2" key="1">
    <citation type="journal article" date="2022" name="Int. J. Syst. Evol. Microbiol.">
        <title>Miniphocaeibacter halophilus sp. nov., an ammonium-tolerant acetate-producing bacterium isolated from a biogas system.</title>
        <authorList>
            <person name="Schnurer A."/>
            <person name="Singh A."/>
            <person name="Bi S."/>
            <person name="Qiao W."/>
            <person name="Westerholm M."/>
        </authorList>
    </citation>
    <scope>NUCLEOTIDE SEQUENCE [LARGE SCALE GENOMIC DNA]</scope>
    <source>
        <strain evidence="1 2">AMB_01</strain>
    </source>
</reference>
<dbReference type="Proteomes" id="UP000595814">
    <property type="component" value="Chromosome"/>
</dbReference>
<accession>A0AC61MNN5</accession>
<organism evidence="1 2">
    <name type="scientific">Miniphocaeibacter halophilus</name>
    <dbReference type="NCBI Taxonomy" id="2931922"/>
    <lineage>
        <taxon>Bacteria</taxon>
        <taxon>Bacillati</taxon>
        <taxon>Bacillota</taxon>
        <taxon>Tissierellia</taxon>
        <taxon>Tissierellales</taxon>
        <taxon>Peptoniphilaceae</taxon>
        <taxon>Miniphocaeibacter</taxon>
    </lineage>
</organism>
<protein>
    <submittedName>
        <fullName evidence="1">Pyridoxal-phosphate dependent enzyme</fullName>
    </submittedName>
</protein>
<proteinExistence type="predicted"/>
<name>A0AC61MNN5_9FIRM</name>
<sequence>MFDLIDLTINEEKRKEVAKYAKERGIKIPTLAQMKDPSKIPADVKEKLKDVGLWDINPINLYRISWKNEPKDKGGLYQDLPNFIEIPSEVSGIKAKILFMSGKYFPTGCHKVGASYACLVPRLVTGQFDPETQEAVWPSTGNYCRGGAYNAALLGCKSIAILPENMSRERFDWLQDLIDTYGGEIFATTGSESNVKEIYDKTWELLDERGDGVVIFNQFGELGNHLWHYEVTGEAMNDLFLSFKAKNENANLFGVNLNSGSGGSLGAGDKLKDLYPNIKITASEALQCPTLLDNGFGDHRIEGIGDKHVPWVHNVKNTDVVTAIDDEDAVSFFRILNDPAGHEYFRSLGVDEETISKFQYIGISGAANIISAIKVAKYFEVTENDYFVTVGTDSAVMYQSRLEEYEAERGKLDLEQAKLDHHVHVLGIKTDNMIELRYTDKKRIHNLKYYTWVEQQGKSAEELNAQWYDYDNYWTRLHKMGPDFDRVIDEFNALIDEV</sequence>
<evidence type="ECO:0000313" key="2">
    <source>
        <dbReference type="Proteomes" id="UP000595814"/>
    </source>
</evidence>
<keyword evidence="2" id="KW-1185">Reference proteome</keyword>
<evidence type="ECO:0000313" key="1">
    <source>
        <dbReference type="EMBL" id="QQK07120.1"/>
    </source>
</evidence>